<dbReference type="InterPro" id="IPR050237">
    <property type="entry name" value="ATP-dep_AMP-bd_enzyme"/>
</dbReference>
<dbReference type="GO" id="GO:0016874">
    <property type="term" value="F:ligase activity"/>
    <property type="evidence" value="ECO:0007669"/>
    <property type="project" value="UniProtKB-KW"/>
</dbReference>
<proteinExistence type="predicted"/>
<dbReference type="InterPro" id="IPR000873">
    <property type="entry name" value="AMP-dep_synth/lig_dom"/>
</dbReference>
<dbReference type="Pfam" id="PF00501">
    <property type="entry name" value="AMP-binding"/>
    <property type="match status" value="1"/>
</dbReference>
<evidence type="ECO:0000259" key="2">
    <source>
        <dbReference type="Pfam" id="PF00501"/>
    </source>
</evidence>
<dbReference type="AlphaFoldDB" id="A0A1V2ZYR4"/>
<dbReference type="Gene3D" id="3.40.50.12780">
    <property type="entry name" value="N-terminal domain of ligase-like"/>
    <property type="match status" value="1"/>
</dbReference>
<keyword evidence="1" id="KW-0436">Ligase</keyword>
<dbReference type="InterPro" id="IPR045851">
    <property type="entry name" value="AMP-bd_C_sf"/>
</dbReference>
<evidence type="ECO:0000313" key="4">
    <source>
        <dbReference type="Proteomes" id="UP000189177"/>
    </source>
</evidence>
<sequence length="456" mass="48724">MSEAAALACPLLTDADTPLARVGGRPVSRAAWLADVRELAARLPEAPAAFNLCEDRYRFSVAFGAILLRGQMNLLPPARGRTVLGEIARGYPEAVALVDSCEEDFPLHTLAVSARGDAGGGNEDRPADIPMIPRDRTAILGFSSGSTGTPTAHPRRWGDLVAVTKQALQRLKLDRTPGHTLVATVPPQHMYGLESTVLPALLGPNTLLAERPFYPADVHAALERETRPVLISTPFHLGTCLRSGQSAPSAPRRILSATAPLEASTAKELEAHFGAPVNEIYGCTEAGAIASRRTVREHHWTPYPGVHVRADGDASGLALAHGPQHREPVPLPDCIEVAEDGRFRMTGRLADMLNIAGKRASLVELNRHLQTLPGVEDGVFIPPADSSDAAGIARLAALVVAPELSETDILEQLAERLDPAFLPRPLVRVDNLPRSTTGKLPRQALLELLASHGEPV</sequence>
<gene>
    <name evidence="3" type="ORF">B1A74_08335</name>
</gene>
<evidence type="ECO:0000256" key="1">
    <source>
        <dbReference type="ARBA" id="ARBA00022598"/>
    </source>
</evidence>
<protein>
    <submittedName>
        <fullName evidence="3">AMP-dependent synthetase</fullName>
    </submittedName>
</protein>
<keyword evidence="4" id="KW-1185">Reference proteome</keyword>
<organism evidence="3 4">
    <name type="scientific">Thioalkalivibrio halophilus</name>
    <dbReference type="NCBI Taxonomy" id="252474"/>
    <lineage>
        <taxon>Bacteria</taxon>
        <taxon>Pseudomonadati</taxon>
        <taxon>Pseudomonadota</taxon>
        <taxon>Gammaproteobacteria</taxon>
        <taxon>Chromatiales</taxon>
        <taxon>Ectothiorhodospiraceae</taxon>
        <taxon>Thioalkalivibrio</taxon>
    </lineage>
</organism>
<dbReference type="SUPFAM" id="SSF56801">
    <property type="entry name" value="Acetyl-CoA synthetase-like"/>
    <property type="match status" value="1"/>
</dbReference>
<reference evidence="3 4" key="1">
    <citation type="submission" date="2017-02" db="EMBL/GenBank/DDBJ databases">
        <title>Genomic diversity within the haloalkaliphilic genus Thioalkalivibrio.</title>
        <authorList>
            <person name="Ahn A.-C."/>
            <person name="Meier-Kolthoff J."/>
            <person name="Overmars L."/>
            <person name="Richter M."/>
            <person name="Woyke T."/>
            <person name="Sorokin D.Y."/>
            <person name="Muyzer G."/>
        </authorList>
    </citation>
    <scope>NUCLEOTIDE SEQUENCE [LARGE SCALE GENOMIC DNA]</scope>
    <source>
        <strain evidence="3 4">HL17</strain>
    </source>
</reference>
<comment type="caution">
    <text evidence="3">The sequence shown here is derived from an EMBL/GenBank/DDBJ whole genome shotgun (WGS) entry which is preliminary data.</text>
</comment>
<dbReference type="OrthoDB" id="9787658at2"/>
<dbReference type="PANTHER" id="PTHR43767">
    <property type="entry name" value="LONG-CHAIN-FATTY-ACID--COA LIGASE"/>
    <property type="match status" value="1"/>
</dbReference>
<dbReference type="PANTHER" id="PTHR43767:SF8">
    <property type="entry name" value="LONG-CHAIN-FATTY-ACID--COA LIGASE"/>
    <property type="match status" value="1"/>
</dbReference>
<dbReference type="Proteomes" id="UP000189177">
    <property type="component" value="Unassembled WGS sequence"/>
</dbReference>
<dbReference type="RefSeq" id="WP_077244354.1">
    <property type="nucleotide sequence ID" value="NZ_MUZR01000028.1"/>
</dbReference>
<dbReference type="STRING" id="252474.B1A74_08335"/>
<accession>A0A1V2ZYR4</accession>
<feature type="domain" description="AMP-dependent synthetase/ligase" evidence="2">
    <location>
        <begin position="121"/>
        <end position="301"/>
    </location>
</feature>
<evidence type="ECO:0000313" key="3">
    <source>
        <dbReference type="EMBL" id="OOC09973.1"/>
    </source>
</evidence>
<dbReference type="Gene3D" id="3.30.300.30">
    <property type="match status" value="1"/>
</dbReference>
<dbReference type="InterPro" id="IPR042099">
    <property type="entry name" value="ANL_N_sf"/>
</dbReference>
<dbReference type="EMBL" id="MUZR01000028">
    <property type="protein sequence ID" value="OOC09973.1"/>
    <property type="molecule type" value="Genomic_DNA"/>
</dbReference>
<name>A0A1V2ZYR4_9GAMM</name>